<dbReference type="Gene3D" id="3.30.360.10">
    <property type="entry name" value="Dihydrodipicolinate Reductase, domain 2"/>
    <property type="match status" value="1"/>
</dbReference>
<feature type="domain" description="Gfo/Idh/MocA-like oxidoreductase N-terminal" evidence="6">
    <location>
        <begin position="2"/>
        <end position="116"/>
    </location>
</feature>
<dbReference type="InterPro" id="IPR000683">
    <property type="entry name" value="Gfo/Idh/MocA-like_OxRdtase_N"/>
</dbReference>
<dbReference type="Pfam" id="PF22725">
    <property type="entry name" value="GFO_IDH_MocA_C3"/>
    <property type="match status" value="1"/>
</dbReference>
<evidence type="ECO:0000259" key="7">
    <source>
        <dbReference type="Pfam" id="PF22725"/>
    </source>
</evidence>
<evidence type="ECO:0000256" key="4">
    <source>
        <dbReference type="ARBA" id="ARBA00042988"/>
    </source>
</evidence>
<dbReference type="PANTHER" id="PTHR22604:SF105">
    <property type="entry name" value="TRANS-1,2-DIHYDROBENZENE-1,2-DIOL DEHYDROGENASE"/>
    <property type="match status" value="1"/>
</dbReference>
<comment type="catalytic activity">
    <reaction evidence="5">
        <text>D-xylose + NADP(+) = D-xylono-1,5-lactone + NADPH + H(+)</text>
        <dbReference type="Rhea" id="RHEA:22000"/>
        <dbReference type="ChEBI" id="CHEBI:15378"/>
        <dbReference type="ChEBI" id="CHEBI:15867"/>
        <dbReference type="ChEBI" id="CHEBI:53455"/>
        <dbReference type="ChEBI" id="CHEBI:57783"/>
        <dbReference type="ChEBI" id="CHEBI:58349"/>
        <dbReference type="EC" id="1.1.1.179"/>
    </reaction>
</comment>
<gene>
    <name evidence="8" type="ORF">PVAG01_11345</name>
</gene>
<evidence type="ECO:0000256" key="5">
    <source>
        <dbReference type="ARBA" id="ARBA00049233"/>
    </source>
</evidence>
<dbReference type="Gene3D" id="3.40.50.720">
    <property type="entry name" value="NAD(P)-binding Rossmann-like Domain"/>
    <property type="match status" value="1"/>
</dbReference>
<dbReference type="SUPFAM" id="SSF51735">
    <property type="entry name" value="NAD(P)-binding Rossmann-fold domains"/>
    <property type="match status" value="1"/>
</dbReference>
<dbReference type="Pfam" id="PF01408">
    <property type="entry name" value="GFO_IDH_MocA"/>
    <property type="match status" value="1"/>
</dbReference>
<sequence length="331" mass="35980">MLRWGILGTSFISHTVVKAIQKSHGSCITAVFGRDEARLKAFAEKYNITKIFTSIDDILDDADVDVFYIGLPSHLHATTVIAAAMRGKPVLSEKSLATTMGDSHAMIEAVREANTFFLEGLMYLSHPLMTKVAELVKSGELGSICSMSGHYAANIGQKANPLGKGTIYNLGCYPVSLVHFISETAFGSEAFIDRQVLGAGNVVKDGVHRVQDAALSVRFSNGVLATIQSTDSFGNDFAFVINGSKASMRFKTNPWLPLAGDNIIEIRQYAGETRDILVTSELDAFDSQVRLVENCISAGLKQAPRPSPGWTHSVEIMSLLTEWEDQIMNSV</sequence>
<dbReference type="InterPro" id="IPR050984">
    <property type="entry name" value="Gfo/Idh/MocA_domain"/>
</dbReference>
<protein>
    <recommendedName>
        <fullName evidence="3">D-xylose 1-dehydrogenase (NADP(+), D-xylono-1,5-lactone-forming)</fullName>
        <ecNumber evidence="3">1.1.1.179</ecNumber>
    </recommendedName>
    <alternativeName>
        <fullName evidence="4">D-xylose-NADP dehydrogenase</fullName>
    </alternativeName>
</protein>
<keyword evidence="9" id="KW-1185">Reference proteome</keyword>
<proteinExistence type="inferred from homology"/>
<dbReference type="InterPro" id="IPR055170">
    <property type="entry name" value="GFO_IDH_MocA-like_dom"/>
</dbReference>
<evidence type="ECO:0000313" key="9">
    <source>
        <dbReference type="Proteomes" id="UP001629113"/>
    </source>
</evidence>
<evidence type="ECO:0000313" key="8">
    <source>
        <dbReference type="EMBL" id="KAL3417345.1"/>
    </source>
</evidence>
<name>A0ABR4P209_9HELO</name>
<keyword evidence="2" id="KW-0560">Oxidoreductase</keyword>
<accession>A0ABR4P209</accession>
<evidence type="ECO:0000256" key="2">
    <source>
        <dbReference type="ARBA" id="ARBA00023002"/>
    </source>
</evidence>
<dbReference type="InterPro" id="IPR036291">
    <property type="entry name" value="NAD(P)-bd_dom_sf"/>
</dbReference>
<dbReference type="EC" id="1.1.1.179" evidence="3"/>
<evidence type="ECO:0000256" key="1">
    <source>
        <dbReference type="ARBA" id="ARBA00010928"/>
    </source>
</evidence>
<dbReference type="SUPFAM" id="SSF55347">
    <property type="entry name" value="Glyceraldehyde-3-phosphate dehydrogenase-like, C-terminal domain"/>
    <property type="match status" value="1"/>
</dbReference>
<feature type="domain" description="GFO/IDH/MocA-like oxidoreductase" evidence="7">
    <location>
        <begin position="130"/>
        <end position="248"/>
    </location>
</feature>
<evidence type="ECO:0000256" key="3">
    <source>
        <dbReference type="ARBA" id="ARBA00038984"/>
    </source>
</evidence>
<dbReference type="PANTHER" id="PTHR22604">
    <property type="entry name" value="OXIDOREDUCTASES"/>
    <property type="match status" value="1"/>
</dbReference>
<reference evidence="8 9" key="1">
    <citation type="submission" date="2024-06" db="EMBL/GenBank/DDBJ databases">
        <title>Complete genome of Phlyctema vagabunda strain 19-DSS-EL-015.</title>
        <authorList>
            <person name="Fiorenzani C."/>
        </authorList>
    </citation>
    <scope>NUCLEOTIDE SEQUENCE [LARGE SCALE GENOMIC DNA]</scope>
    <source>
        <strain evidence="8 9">19-DSS-EL-015</strain>
    </source>
</reference>
<comment type="caution">
    <text evidence="8">The sequence shown here is derived from an EMBL/GenBank/DDBJ whole genome shotgun (WGS) entry which is preliminary data.</text>
</comment>
<dbReference type="Proteomes" id="UP001629113">
    <property type="component" value="Unassembled WGS sequence"/>
</dbReference>
<comment type="similarity">
    <text evidence="1">Belongs to the Gfo/Idh/MocA family.</text>
</comment>
<organism evidence="8 9">
    <name type="scientific">Phlyctema vagabunda</name>
    <dbReference type="NCBI Taxonomy" id="108571"/>
    <lineage>
        <taxon>Eukaryota</taxon>
        <taxon>Fungi</taxon>
        <taxon>Dikarya</taxon>
        <taxon>Ascomycota</taxon>
        <taxon>Pezizomycotina</taxon>
        <taxon>Leotiomycetes</taxon>
        <taxon>Helotiales</taxon>
        <taxon>Dermateaceae</taxon>
        <taxon>Phlyctema</taxon>
    </lineage>
</organism>
<evidence type="ECO:0000259" key="6">
    <source>
        <dbReference type="Pfam" id="PF01408"/>
    </source>
</evidence>
<dbReference type="EMBL" id="JBFCZG010000011">
    <property type="protein sequence ID" value="KAL3417345.1"/>
    <property type="molecule type" value="Genomic_DNA"/>
</dbReference>